<dbReference type="OrthoDB" id="5358475at2759"/>
<evidence type="ECO:0000313" key="1">
    <source>
        <dbReference type="EMBL" id="OKO90542.1"/>
    </source>
</evidence>
<gene>
    <name evidence="1" type="ORF">PENSUB_13259</name>
</gene>
<keyword evidence="2" id="KW-1185">Reference proteome</keyword>
<dbReference type="Proteomes" id="UP000186955">
    <property type="component" value="Unassembled WGS sequence"/>
</dbReference>
<evidence type="ECO:0000313" key="2">
    <source>
        <dbReference type="Proteomes" id="UP000186955"/>
    </source>
</evidence>
<dbReference type="AlphaFoldDB" id="A0A1Q5SRE9"/>
<proteinExistence type="predicted"/>
<dbReference type="STRING" id="1316194.A0A1Q5SRE9"/>
<comment type="caution">
    <text evidence="1">The sequence shown here is derived from an EMBL/GenBank/DDBJ whole genome shotgun (WGS) entry which is preliminary data.</text>
</comment>
<accession>A0A1Q5SRE9</accession>
<name>A0A1Q5SRE9_9EURO</name>
<reference evidence="1 2" key="1">
    <citation type="submission" date="2016-10" db="EMBL/GenBank/DDBJ databases">
        <title>Genome sequence of the ascomycete fungus Penicillium subrubescens.</title>
        <authorList>
            <person name="De Vries R.P."/>
            <person name="Peng M."/>
            <person name="Dilokpimol A."/>
            <person name="Hilden K."/>
            <person name="Makela M.R."/>
            <person name="Grigoriev I."/>
            <person name="Riley R."/>
            <person name="Granchi Z."/>
        </authorList>
    </citation>
    <scope>NUCLEOTIDE SEQUENCE [LARGE SCALE GENOMIC DNA]</scope>
    <source>
        <strain evidence="1 2">CBS 132785</strain>
    </source>
</reference>
<sequence length="89" mass="10245">MLHQFAYKWEGWYTEGSYIKEYLYNIPQSATDDQWAFLHGVTTAEELCTDVETIYSLSYNYFAIGDPDYADRAELTAFNALPAAVPADW</sequence>
<protein>
    <submittedName>
        <fullName evidence="1">Uncharacterized protein</fullName>
    </submittedName>
</protein>
<dbReference type="EMBL" id="MNBE01000757">
    <property type="protein sequence ID" value="OKO90542.1"/>
    <property type="molecule type" value="Genomic_DNA"/>
</dbReference>
<organism evidence="1 2">
    <name type="scientific">Penicillium subrubescens</name>
    <dbReference type="NCBI Taxonomy" id="1316194"/>
    <lineage>
        <taxon>Eukaryota</taxon>
        <taxon>Fungi</taxon>
        <taxon>Dikarya</taxon>
        <taxon>Ascomycota</taxon>
        <taxon>Pezizomycotina</taxon>
        <taxon>Eurotiomycetes</taxon>
        <taxon>Eurotiomycetidae</taxon>
        <taxon>Eurotiales</taxon>
        <taxon>Aspergillaceae</taxon>
        <taxon>Penicillium</taxon>
    </lineage>
</organism>